<feature type="compositionally biased region" description="Pro residues" evidence="1">
    <location>
        <begin position="469"/>
        <end position="479"/>
    </location>
</feature>
<dbReference type="GO" id="GO:0030141">
    <property type="term" value="C:secretory granule"/>
    <property type="evidence" value="ECO:0007669"/>
    <property type="project" value="TreeGrafter"/>
</dbReference>
<dbReference type="PANTHER" id="PTHR28597">
    <property type="entry name" value="VOLTAGE-DEPENDENT CALCIUM CHANNEL BETA SUBUNIT-ASSOCIATED REGULATORY PROTEIN"/>
    <property type="match status" value="1"/>
</dbReference>
<feature type="region of interest" description="Disordered" evidence="1">
    <location>
        <begin position="357"/>
        <end position="376"/>
    </location>
</feature>
<keyword evidence="2" id="KW-0472">Membrane</keyword>
<feature type="region of interest" description="Disordered" evidence="1">
    <location>
        <begin position="383"/>
        <end position="425"/>
    </location>
</feature>
<proteinExistence type="predicted"/>
<sequence length="691" mass="72125">MQPTATMATAATTSTTVALTTTWDNATGRPTGEPDPVLDNYMLLVVVMALFVGGTLVVLSGALLLCRRCWEVHRHVHRATEEAEKTTTSYLDNGARPAQDPEFRGEEPEGQDAETERFLSTSSTGRRVSFNEAALFEQSRKAQDKGRRYTLTEGDFHHLKNARLTHLHLPPLKIVTIHECDSGEASAAATPHPTAAPKASLAIFQPPGKALTGRSVGPSSALPGDPYNSAVGPADFEISPSASSDSGEGTSPGGPGAAAGPGEAGPASGAGPVLQFFTRLRRHASLDGASPYFKVKKWKLEPSQRASSLDTRGSPKRHHFQRQRAASESMEHEDGDAPHVDFIQYIASAGDTVAFPSPRPFLASPTSPASPPPTLGRLEAAEEVGAAGGASPEFPPECGVSAGPEQQQDSDGERDAEPEQAQTIYRDIWSLRASLELHAAAASDHSSSGNDRDSVRSGDSSGSGGAAPAFPPPSPPPTPRTADGEAGGPRKLLQMDSGYASIEGRGAGDDGPPSGPAPEAPARPGSPIDEKTDALFHEFLRHDPHFDDAPPAAARHRARAHPHPHTRKQWQQRGRQHSDPGARAAPSAPPAAQPGAPRPARAPLRRGDSVDCPPDIRVGDDPAAPPIPVIEEEPGGGCPGSGLCAGSPGALLDKLAASLDDRLFPPRLAQPVAVAPALVVAAPTSPDHSPV</sequence>
<dbReference type="Ensembl" id="ENSMMNT00015003024.1">
    <property type="protein sequence ID" value="ENSMMNP00015002744.1"/>
    <property type="gene ID" value="ENSMMNG00015001978.1"/>
</dbReference>
<keyword evidence="4" id="KW-1185">Reference proteome</keyword>
<evidence type="ECO:0000256" key="2">
    <source>
        <dbReference type="SAM" id="Phobius"/>
    </source>
</evidence>
<dbReference type="Proteomes" id="UP000694561">
    <property type="component" value="Unplaced"/>
</dbReference>
<keyword evidence="2" id="KW-1133">Transmembrane helix</keyword>
<dbReference type="GeneTree" id="ENSGT00390000009230"/>
<reference evidence="3" key="2">
    <citation type="submission" date="2025-09" db="UniProtKB">
        <authorList>
            <consortium name="Ensembl"/>
        </authorList>
    </citation>
    <scope>IDENTIFICATION</scope>
</reference>
<feature type="compositionally biased region" description="Basic residues" evidence="1">
    <location>
        <begin position="554"/>
        <end position="570"/>
    </location>
</feature>
<feature type="region of interest" description="Disordered" evidence="1">
    <location>
        <begin position="209"/>
        <end position="270"/>
    </location>
</feature>
<keyword evidence="2" id="KW-0812">Transmembrane</keyword>
<feature type="region of interest" description="Disordered" evidence="1">
    <location>
        <begin position="439"/>
        <end position="642"/>
    </location>
</feature>
<gene>
    <name evidence="3" type="primary">CBARP</name>
</gene>
<protein>
    <submittedName>
        <fullName evidence="3">CACN subunit beta associated regulatory protein</fullName>
    </submittedName>
</protein>
<feature type="compositionally biased region" description="Low complexity" evidence="1">
    <location>
        <begin position="593"/>
        <end position="602"/>
    </location>
</feature>
<evidence type="ECO:0000313" key="4">
    <source>
        <dbReference type="Proteomes" id="UP000694561"/>
    </source>
</evidence>
<feature type="compositionally biased region" description="Basic and acidic residues" evidence="1">
    <location>
        <begin position="528"/>
        <end position="548"/>
    </location>
</feature>
<organism evidence="3 4">
    <name type="scientific">Monodon monoceros</name>
    <name type="common">Narwhal</name>
    <name type="synonym">Ceratodon monodon</name>
    <dbReference type="NCBI Taxonomy" id="40151"/>
    <lineage>
        <taxon>Eukaryota</taxon>
        <taxon>Metazoa</taxon>
        <taxon>Chordata</taxon>
        <taxon>Craniata</taxon>
        <taxon>Vertebrata</taxon>
        <taxon>Euteleostomi</taxon>
        <taxon>Mammalia</taxon>
        <taxon>Eutheria</taxon>
        <taxon>Laurasiatheria</taxon>
        <taxon>Artiodactyla</taxon>
        <taxon>Whippomorpha</taxon>
        <taxon>Cetacea</taxon>
        <taxon>Odontoceti</taxon>
        <taxon>Monodontidae</taxon>
        <taxon>Monodon</taxon>
    </lineage>
</organism>
<accession>A0A8C6F162</accession>
<feature type="region of interest" description="Disordered" evidence="1">
    <location>
        <begin position="81"/>
        <end position="123"/>
    </location>
</feature>
<name>A0A8C6F162_MONMO</name>
<dbReference type="GO" id="GO:0005886">
    <property type="term" value="C:plasma membrane"/>
    <property type="evidence" value="ECO:0007669"/>
    <property type="project" value="TreeGrafter"/>
</dbReference>
<dbReference type="InterPro" id="IPR037658">
    <property type="entry name" value="CBARP"/>
</dbReference>
<reference evidence="3" key="1">
    <citation type="submission" date="2025-08" db="UniProtKB">
        <authorList>
            <consortium name="Ensembl"/>
        </authorList>
    </citation>
    <scope>IDENTIFICATION</scope>
</reference>
<feature type="transmembrane region" description="Helical" evidence="2">
    <location>
        <begin position="42"/>
        <end position="65"/>
    </location>
</feature>
<evidence type="ECO:0000256" key="1">
    <source>
        <dbReference type="SAM" id="MobiDB-lite"/>
    </source>
</evidence>
<dbReference type="GO" id="GO:0044325">
    <property type="term" value="F:transmembrane transporter binding"/>
    <property type="evidence" value="ECO:0007669"/>
    <property type="project" value="InterPro"/>
</dbReference>
<feature type="region of interest" description="Disordered" evidence="1">
    <location>
        <begin position="303"/>
        <end position="336"/>
    </location>
</feature>
<dbReference type="AlphaFoldDB" id="A0A8C6F162"/>
<evidence type="ECO:0000313" key="3">
    <source>
        <dbReference type="Ensembl" id="ENSMMNP00015002744.1"/>
    </source>
</evidence>
<dbReference type="PANTHER" id="PTHR28597:SF1">
    <property type="entry name" value="VOLTAGE-DEPENDENT CALCIUM CHANNEL BETA SUBUNIT-ASSOCIATED REGULATORY PROTEIN"/>
    <property type="match status" value="1"/>
</dbReference>
<feature type="compositionally biased region" description="Gly residues" evidence="1">
    <location>
        <begin position="250"/>
        <end position="263"/>
    </location>
</feature>
<feature type="compositionally biased region" description="Low complexity" evidence="1">
    <location>
        <begin position="439"/>
        <end position="449"/>
    </location>
</feature>
<dbReference type="GO" id="GO:0045955">
    <property type="term" value="P:negative regulation of calcium ion-dependent exocytosis"/>
    <property type="evidence" value="ECO:0007669"/>
    <property type="project" value="TreeGrafter"/>
</dbReference>